<evidence type="ECO:0000256" key="4">
    <source>
        <dbReference type="ARBA" id="ARBA00022692"/>
    </source>
</evidence>
<dbReference type="Gene3D" id="3.40.1110.10">
    <property type="entry name" value="Calcium-transporting ATPase, cytoplasmic domain N"/>
    <property type="match status" value="2"/>
</dbReference>
<dbReference type="AlphaFoldDB" id="A0A0G0FM37"/>
<feature type="transmembrane region" description="Helical" evidence="15">
    <location>
        <begin position="766"/>
        <end position="787"/>
    </location>
</feature>
<keyword evidence="8" id="KW-0067">ATP-binding</keyword>
<evidence type="ECO:0000256" key="14">
    <source>
        <dbReference type="ARBA" id="ARBA00049289"/>
    </source>
</evidence>
<keyword evidence="10 15" id="KW-1133">Transmembrane helix</keyword>
<dbReference type="InterPro" id="IPR001757">
    <property type="entry name" value="P_typ_ATPase"/>
</dbReference>
<comment type="caution">
    <text evidence="17">The sequence shown here is derived from an EMBL/GenBank/DDBJ whole genome shotgun (WGS) entry which is preliminary data.</text>
</comment>
<evidence type="ECO:0000256" key="10">
    <source>
        <dbReference type="ARBA" id="ARBA00022989"/>
    </source>
</evidence>
<dbReference type="Pfam" id="PF00122">
    <property type="entry name" value="E1-E2_ATPase"/>
    <property type="match status" value="1"/>
</dbReference>
<dbReference type="InterPro" id="IPR044492">
    <property type="entry name" value="P_typ_ATPase_HD_dom"/>
</dbReference>
<dbReference type="Gene3D" id="3.40.50.1000">
    <property type="entry name" value="HAD superfamily/HAD-like"/>
    <property type="match status" value="2"/>
</dbReference>
<dbReference type="InterPro" id="IPR018303">
    <property type="entry name" value="ATPase_P-typ_P_site"/>
</dbReference>
<dbReference type="InterPro" id="IPR004014">
    <property type="entry name" value="ATPase_P-typ_cation-transptr_N"/>
</dbReference>
<evidence type="ECO:0000256" key="11">
    <source>
        <dbReference type="ARBA" id="ARBA00023008"/>
    </source>
</evidence>
<evidence type="ECO:0000256" key="1">
    <source>
        <dbReference type="ARBA" id="ARBA00004127"/>
    </source>
</evidence>
<dbReference type="GO" id="GO:0046872">
    <property type="term" value="F:metal ion binding"/>
    <property type="evidence" value="ECO:0007669"/>
    <property type="project" value="UniProtKB-KW"/>
</dbReference>
<evidence type="ECO:0000313" key="18">
    <source>
        <dbReference type="Proteomes" id="UP000034448"/>
    </source>
</evidence>
<dbReference type="PANTHER" id="PTHR42861">
    <property type="entry name" value="CALCIUM-TRANSPORTING ATPASE"/>
    <property type="match status" value="1"/>
</dbReference>
<dbReference type="GO" id="GO:0140581">
    <property type="term" value="F:P-type monovalent copper transporter activity"/>
    <property type="evidence" value="ECO:0007669"/>
    <property type="project" value="UniProtKB-EC"/>
</dbReference>
<comment type="subcellular location">
    <subcellularLocation>
        <location evidence="1">Endomembrane system</location>
        <topology evidence="1">Multi-pass membrane protein</topology>
    </subcellularLocation>
</comment>
<evidence type="ECO:0000256" key="15">
    <source>
        <dbReference type="SAM" id="Phobius"/>
    </source>
</evidence>
<name>A0A0G0FM37_9BACT</name>
<dbReference type="InterPro" id="IPR023298">
    <property type="entry name" value="ATPase_P-typ_TM_dom_sf"/>
</dbReference>
<keyword evidence="11" id="KW-0186">Copper</keyword>
<dbReference type="InterPro" id="IPR006068">
    <property type="entry name" value="ATPase_P-typ_cation-transptr_C"/>
</dbReference>
<dbReference type="EC" id="7.2.2.8" evidence="2"/>
<dbReference type="InterPro" id="IPR023214">
    <property type="entry name" value="HAD_sf"/>
</dbReference>
<feature type="transmembrane region" description="Helical" evidence="15">
    <location>
        <begin position="708"/>
        <end position="729"/>
    </location>
</feature>
<dbReference type="Gene3D" id="2.70.150.10">
    <property type="entry name" value="Calcium-transporting ATPase, cytoplasmic transduction domain A"/>
    <property type="match status" value="1"/>
</dbReference>
<keyword evidence="5" id="KW-0479">Metal-binding</keyword>
<dbReference type="Proteomes" id="UP000034448">
    <property type="component" value="Unassembled WGS sequence"/>
</dbReference>
<reference evidence="17 18" key="1">
    <citation type="journal article" date="2015" name="Nature">
        <title>rRNA introns, odd ribosomes, and small enigmatic genomes across a large radiation of phyla.</title>
        <authorList>
            <person name="Brown C.T."/>
            <person name="Hug L.A."/>
            <person name="Thomas B.C."/>
            <person name="Sharon I."/>
            <person name="Castelle C.J."/>
            <person name="Singh A."/>
            <person name="Wilkins M.J."/>
            <person name="Williams K.H."/>
            <person name="Banfield J.F."/>
        </authorList>
    </citation>
    <scope>NUCLEOTIDE SEQUENCE [LARGE SCALE GENOMIC DNA]</scope>
</reference>
<dbReference type="InterPro" id="IPR036412">
    <property type="entry name" value="HAD-like_sf"/>
</dbReference>
<evidence type="ECO:0000256" key="13">
    <source>
        <dbReference type="ARBA" id="ARBA00023136"/>
    </source>
</evidence>
<dbReference type="SUPFAM" id="SSF81665">
    <property type="entry name" value="Calcium ATPase, transmembrane domain M"/>
    <property type="match status" value="1"/>
</dbReference>
<evidence type="ECO:0000256" key="9">
    <source>
        <dbReference type="ARBA" id="ARBA00022967"/>
    </source>
</evidence>
<dbReference type="SFLD" id="SFLDF00027">
    <property type="entry name" value="p-type_atpase"/>
    <property type="match status" value="1"/>
</dbReference>
<evidence type="ECO:0000256" key="2">
    <source>
        <dbReference type="ARBA" id="ARBA00012517"/>
    </source>
</evidence>
<feature type="transmembrane region" description="Helical" evidence="15">
    <location>
        <begin position="735"/>
        <end position="754"/>
    </location>
</feature>
<organism evidence="17 18">
    <name type="scientific">Candidatus Daviesbacteria bacterium GW2011_GWA1_36_8</name>
    <dbReference type="NCBI Taxonomy" id="1618417"/>
    <lineage>
        <taxon>Bacteria</taxon>
        <taxon>Candidatus Daviesiibacteriota</taxon>
    </lineage>
</organism>
<dbReference type="InterPro" id="IPR008250">
    <property type="entry name" value="ATPase_P-typ_transduc_dom_A_sf"/>
</dbReference>
<dbReference type="Gene3D" id="1.20.1110.10">
    <property type="entry name" value="Calcium-transporting ATPase, transmembrane domain"/>
    <property type="match status" value="2"/>
</dbReference>
<keyword evidence="13 15" id="KW-0472">Membrane</keyword>
<protein>
    <recommendedName>
        <fullName evidence="2">P-type Cu(+) transporter</fullName>
        <ecNumber evidence="2">7.2.2.8</ecNumber>
    </recommendedName>
</protein>
<keyword evidence="9" id="KW-1278">Translocase</keyword>
<evidence type="ECO:0000313" key="17">
    <source>
        <dbReference type="EMBL" id="KKQ14750.1"/>
    </source>
</evidence>
<dbReference type="GO" id="GO:0016887">
    <property type="term" value="F:ATP hydrolysis activity"/>
    <property type="evidence" value="ECO:0007669"/>
    <property type="project" value="InterPro"/>
</dbReference>
<feature type="transmembrane region" description="Helical" evidence="15">
    <location>
        <begin position="244"/>
        <end position="269"/>
    </location>
</feature>
<dbReference type="FunFam" id="3.40.50.1000:FF:000144">
    <property type="entry name" value="copper-transporting ATPase 1 isoform X2"/>
    <property type="match status" value="1"/>
</dbReference>
<evidence type="ECO:0000256" key="6">
    <source>
        <dbReference type="ARBA" id="ARBA00022741"/>
    </source>
</evidence>
<sequence>MENVGLTSVQARERLAQYGLNQLPGKSGSNILFLLLSQFNNFLVWLLLAAAGLSFFVGDFIDGFLILVILLLNSALGFWQEFKASKELEALRAMEVSVSRVLRDGTQIEISSYEIVPGDVVIVESGDKIPADGHLIESFDLAANEAALTGESLPVAKTASKDDGVLYFGSTVSSGRGKILIEQTGINTRFGKIALTLSNILEEPTPLENSLKDLALKIGILAVIISIFLAALRYFQGEQILEVIFTSIAMMVAAVPEGLPAVITVLLALGVRRMYKKKTIVRKLSAIESLGATSVVLTDKTGTLTKNQMSVRKIFTDKSNLSEMLRGSVICNSASLVMKEDLPGRQAGHGGYDILGDTTEGALLIYAKNKGLDIEEVRSSGKIEMELPFDLKRRRMSVLWAEGNKLSLFCKGAPEVILSLCKLTPSKHKELTTIFETFAKEGLRVIAVAKRDNLVKGVEKDLEKNLKFLGFIAIADAPREEASLQIEKLTKAGIAVVMITGDNELTAKAIAEEVGLLRMGDEVMTGAQLDELSDDKLLEKLPTIKVFARVVPEHKLRVVTAYQQLGKVVAVTGDGVNDALALKAAHVGIAMGDTGTDVAKQAADIVILDDNLTTIVDAVEQGRLIYSNIIKTVKFLMTGNLSEVLVIVGAAVIGFPTPLLPAQILWINFVTDGFPALALSADEASDHIMRASPRDPNKSILDQSSLKFILGFGISIAVINLAGFTYLYNFYNLDAARSFVFTGIVITQMIMIFIMRRHHSIWSNKYLLAAVGFVLLMQLAIITIPQLRVLFSL</sequence>
<dbReference type="GO" id="GO:0005524">
    <property type="term" value="F:ATP binding"/>
    <property type="evidence" value="ECO:0007669"/>
    <property type="project" value="UniProtKB-KW"/>
</dbReference>
<keyword evidence="12" id="KW-0406">Ion transport</keyword>
<evidence type="ECO:0000259" key="16">
    <source>
        <dbReference type="SMART" id="SM00831"/>
    </source>
</evidence>
<dbReference type="InterPro" id="IPR059000">
    <property type="entry name" value="ATPase_P-type_domA"/>
</dbReference>
<evidence type="ECO:0000256" key="12">
    <source>
        <dbReference type="ARBA" id="ARBA00023065"/>
    </source>
</evidence>
<keyword evidence="6" id="KW-0547">Nucleotide-binding</keyword>
<evidence type="ECO:0000256" key="7">
    <source>
        <dbReference type="ARBA" id="ARBA00022796"/>
    </source>
</evidence>
<dbReference type="EMBL" id="LBSJ01000030">
    <property type="protein sequence ID" value="KKQ14750.1"/>
    <property type="molecule type" value="Genomic_DNA"/>
</dbReference>
<dbReference type="NCBIfam" id="TIGR01494">
    <property type="entry name" value="ATPase_P-type"/>
    <property type="match status" value="3"/>
</dbReference>
<dbReference type="Pfam" id="PF13246">
    <property type="entry name" value="Cation_ATPase"/>
    <property type="match status" value="1"/>
</dbReference>
<dbReference type="PROSITE" id="PS00154">
    <property type="entry name" value="ATPASE_E1_E2"/>
    <property type="match status" value="1"/>
</dbReference>
<proteinExistence type="predicted"/>
<evidence type="ECO:0000256" key="8">
    <source>
        <dbReference type="ARBA" id="ARBA00022840"/>
    </source>
</evidence>
<dbReference type="PRINTS" id="PR00119">
    <property type="entry name" value="CATATPASE"/>
</dbReference>
<dbReference type="Pfam" id="PF00690">
    <property type="entry name" value="Cation_ATPase_N"/>
    <property type="match status" value="1"/>
</dbReference>
<feature type="transmembrane region" description="Helical" evidence="15">
    <location>
        <begin position="31"/>
        <end position="57"/>
    </location>
</feature>
<feature type="transmembrane region" description="Helical" evidence="15">
    <location>
        <begin position="214"/>
        <end position="232"/>
    </location>
</feature>
<dbReference type="Pfam" id="PF00689">
    <property type="entry name" value="Cation_ATPase_C"/>
    <property type="match status" value="1"/>
</dbReference>
<dbReference type="SFLD" id="SFLDS00003">
    <property type="entry name" value="Haloacid_Dehalogenase"/>
    <property type="match status" value="1"/>
</dbReference>
<gene>
    <name evidence="17" type="ORF">US28_C0030G0003</name>
</gene>
<dbReference type="GO" id="GO:0012505">
    <property type="term" value="C:endomembrane system"/>
    <property type="evidence" value="ECO:0007669"/>
    <property type="project" value="UniProtKB-SubCell"/>
</dbReference>
<comment type="catalytic activity">
    <reaction evidence="14">
        <text>Cu(+)(in) + ATP + H2O = Cu(+)(out) + ADP + phosphate + H(+)</text>
        <dbReference type="Rhea" id="RHEA:25792"/>
        <dbReference type="ChEBI" id="CHEBI:15377"/>
        <dbReference type="ChEBI" id="CHEBI:15378"/>
        <dbReference type="ChEBI" id="CHEBI:30616"/>
        <dbReference type="ChEBI" id="CHEBI:43474"/>
        <dbReference type="ChEBI" id="CHEBI:49552"/>
        <dbReference type="ChEBI" id="CHEBI:456216"/>
        <dbReference type="EC" id="7.2.2.8"/>
    </reaction>
</comment>
<feature type="domain" description="Cation-transporting P-type ATPase N-terminal" evidence="16">
    <location>
        <begin position="1"/>
        <end position="59"/>
    </location>
</feature>
<dbReference type="SFLD" id="SFLDG00002">
    <property type="entry name" value="C1.7:_P-type_atpase_like"/>
    <property type="match status" value="1"/>
</dbReference>
<evidence type="ECO:0000256" key="3">
    <source>
        <dbReference type="ARBA" id="ARBA00022448"/>
    </source>
</evidence>
<dbReference type="SUPFAM" id="SSF56784">
    <property type="entry name" value="HAD-like"/>
    <property type="match status" value="1"/>
</dbReference>
<keyword evidence="4 15" id="KW-0812">Transmembrane</keyword>
<accession>A0A0G0FM37</accession>
<dbReference type="InterPro" id="IPR023299">
    <property type="entry name" value="ATPase_P-typ_cyto_dom_N"/>
</dbReference>
<feature type="transmembrane region" description="Helical" evidence="15">
    <location>
        <begin position="63"/>
        <end position="82"/>
    </location>
</feature>
<dbReference type="GO" id="GO:0016020">
    <property type="term" value="C:membrane"/>
    <property type="evidence" value="ECO:0007669"/>
    <property type="project" value="InterPro"/>
</dbReference>
<evidence type="ECO:0000256" key="5">
    <source>
        <dbReference type="ARBA" id="ARBA00022723"/>
    </source>
</evidence>
<keyword evidence="7" id="KW-0187">Copper transport</keyword>
<keyword evidence="3" id="KW-0813">Transport</keyword>
<dbReference type="PRINTS" id="PR00120">
    <property type="entry name" value="HATPASE"/>
</dbReference>
<dbReference type="SUPFAM" id="SSF81653">
    <property type="entry name" value="Calcium ATPase, transduction domain A"/>
    <property type="match status" value="1"/>
</dbReference>
<dbReference type="SMART" id="SM00831">
    <property type="entry name" value="Cation_ATPase_N"/>
    <property type="match status" value="1"/>
</dbReference>